<name>A0A4Q4ZB22_9ACTN</name>
<keyword evidence="2" id="KW-1185">Reference proteome</keyword>
<dbReference type="AlphaFoldDB" id="A0A4Q4ZB22"/>
<dbReference type="RefSeq" id="WP_134718335.1">
    <property type="nucleotide sequence ID" value="NZ_SDKM01000019.1"/>
</dbReference>
<proteinExistence type="predicted"/>
<evidence type="ECO:0000313" key="1">
    <source>
        <dbReference type="EMBL" id="RYP85102.1"/>
    </source>
</evidence>
<gene>
    <name evidence="1" type="ORF">EKO23_14050</name>
</gene>
<sequence>MGTWVYADGRIINVDNNGTDDRFQGYVVRRLTPSGVEAMRSHLLEASPRLTPLSDNGGRLIVRVDGRLMEDRNYTGCWSAGQSRYCPEFSHPEDWLPASAWEDPTFRPFVPHSYGIGLMDLRRSGPAELLPTEAADILLATPAIESDREGTSWVVPTSVARELADVMDRAGSDYVREESQGLVYTLRSDPGTLDFQLSVGPVLPHTYDPDYCWTSNPC</sequence>
<dbReference type="EMBL" id="SDKM01000019">
    <property type="protein sequence ID" value="RYP85102.1"/>
    <property type="molecule type" value="Genomic_DNA"/>
</dbReference>
<organism evidence="1 2">
    <name type="scientific">Nocardioides guangzhouensis</name>
    <dbReference type="NCBI Taxonomy" id="2497878"/>
    <lineage>
        <taxon>Bacteria</taxon>
        <taxon>Bacillati</taxon>
        <taxon>Actinomycetota</taxon>
        <taxon>Actinomycetes</taxon>
        <taxon>Propionibacteriales</taxon>
        <taxon>Nocardioidaceae</taxon>
        <taxon>Nocardioides</taxon>
    </lineage>
</organism>
<comment type="caution">
    <text evidence="1">The sequence shown here is derived from an EMBL/GenBank/DDBJ whole genome shotgun (WGS) entry which is preliminary data.</text>
</comment>
<evidence type="ECO:0000313" key="2">
    <source>
        <dbReference type="Proteomes" id="UP000295198"/>
    </source>
</evidence>
<reference evidence="1 2" key="1">
    <citation type="submission" date="2019-01" db="EMBL/GenBank/DDBJ databases">
        <title>Nocardioides guangzhouensis sp. nov., an actinobacterium isolated from soil.</title>
        <authorList>
            <person name="Fu Y."/>
            <person name="Cai Y."/>
            <person name="Lin Z."/>
            <person name="Chen P."/>
        </authorList>
    </citation>
    <scope>NUCLEOTIDE SEQUENCE [LARGE SCALE GENOMIC DNA]</scope>
    <source>
        <strain evidence="1 2">130</strain>
    </source>
</reference>
<accession>A0A4Q4ZB22</accession>
<dbReference type="Proteomes" id="UP000295198">
    <property type="component" value="Unassembled WGS sequence"/>
</dbReference>
<protein>
    <submittedName>
        <fullName evidence="1">Uncharacterized protein</fullName>
    </submittedName>
</protein>